<proteinExistence type="predicted"/>
<feature type="region of interest" description="Disordered" evidence="1">
    <location>
        <begin position="671"/>
        <end position="690"/>
    </location>
</feature>
<name>A0A9P6T4U8_9FUNG</name>
<feature type="compositionally biased region" description="Pro residues" evidence="1">
    <location>
        <begin position="475"/>
        <end position="484"/>
    </location>
</feature>
<feature type="compositionally biased region" description="Basic and acidic residues" evidence="1">
    <location>
        <begin position="590"/>
        <end position="613"/>
    </location>
</feature>
<comment type="caution">
    <text evidence="2">The sequence shown here is derived from an EMBL/GenBank/DDBJ whole genome shotgun (WGS) entry which is preliminary data.</text>
</comment>
<feature type="compositionally biased region" description="Acidic residues" evidence="1">
    <location>
        <begin position="674"/>
        <end position="690"/>
    </location>
</feature>
<feature type="compositionally biased region" description="Basic and acidic residues" evidence="1">
    <location>
        <begin position="620"/>
        <end position="631"/>
    </location>
</feature>
<accession>A0A9P6T4U8</accession>
<dbReference type="EMBL" id="JAAAID010000001">
    <property type="protein sequence ID" value="KAG0024887.1"/>
    <property type="molecule type" value="Genomic_DNA"/>
</dbReference>
<dbReference type="Proteomes" id="UP000703661">
    <property type="component" value="Unassembled WGS sequence"/>
</dbReference>
<evidence type="ECO:0000313" key="2">
    <source>
        <dbReference type="EMBL" id="KAG0024887.1"/>
    </source>
</evidence>
<evidence type="ECO:0000313" key="3">
    <source>
        <dbReference type="Proteomes" id="UP000703661"/>
    </source>
</evidence>
<reference evidence="2" key="1">
    <citation type="journal article" date="2020" name="Fungal Divers.">
        <title>Resolving the Mortierellaceae phylogeny through synthesis of multi-gene phylogenetics and phylogenomics.</title>
        <authorList>
            <person name="Vandepol N."/>
            <person name="Liber J."/>
            <person name="Desiro A."/>
            <person name="Na H."/>
            <person name="Kennedy M."/>
            <person name="Barry K."/>
            <person name="Grigoriev I.V."/>
            <person name="Miller A.N."/>
            <person name="O'Donnell K."/>
            <person name="Stajich J.E."/>
            <person name="Bonito G."/>
        </authorList>
    </citation>
    <scope>NUCLEOTIDE SEQUENCE</scope>
    <source>
        <strain evidence="2">NRRL 2769</strain>
    </source>
</reference>
<dbReference type="AlphaFoldDB" id="A0A9P6T4U8"/>
<evidence type="ECO:0000256" key="1">
    <source>
        <dbReference type="SAM" id="MobiDB-lite"/>
    </source>
</evidence>
<organism evidence="2 3">
    <name type="scientific">Entomortierella chlamydospora</name>
    <dbReference type="NCBI Taxonomy" id="101097"/>
    <lineage>
        <taxon>Eukaryota</taxon>
        <taxon>Fungi</taxon>
        <taxon>Fungi incertae sedis</taxon>
        <taxon>Mucoromycota</taxon>
        <taxon>Mortierellomycotina</taxon>
        <taxon>Mortierellomycetes</taxon>
        <taxon>Mortierellales</taxon>
        <taxon>Mortierellaceae</taxon>
        <taxon>Entomortierella</taxon>
    </lineage>
</organism>
<sequence length="690" mass="77755">MDRIQVPPVRDASVYKPFKKKLPFRKLYHVQVLDHATGSIPQTLDALKTAGPFQVWGLVPIQETVFLRDDHKRISSVTTEEGEFVHVKAENIIEWTHEFNINDVRHPVFWVLSENVCWYQIQTIHNSYKPYFEPLTTVCMYLDAIIHSVEALGVVDDLALLIPSIASILGLSIEEVTQELDRHRDHLIDLCSADLNLKRSRFYRQWVDEKANQLKNDDSNVWDNQNATSNPENLEYEDQEFEIVPAALQETYDRLPAPCTEDVCPLHFPEVMPTFNALSIELEALVTNRFDQDKSGWSEPNTFHCPIPGCLATVCNAVCSSSTEHIGEILHHLGQHDLSTGNGEMIVVDYLMQTKRPKANASKRDIKDPQQNLNLQLYWVLKSGGLQYKHTPIIKRNEPMSKTRAMSKKRSRGGCGDISGIIPSGHAKPSTAEKRRLQGIDNFRAHFPDKSVKKVRKHPSKDDSQQLIKTSPSPVDKPPPPLPPGDGDNNTSGSSMDDVSHERPLINNGGVSSVEPIPAVNSQKRQRKLASETRESSDSSEDVLVQKPSRRKRFCEVQLLLTDSDQEISDHGDRSDYVVQDSGIHVLKSHSKDAEERQYHERQEDQGPDDKGKARFRGLMAEDRKRRREEYSDSSGAQRVKVTGVALMRTIVEMNLALKAGAEAEVGVGVVTEAEAETETEIDTETESET</sequence>
<feature type="region of interest" description="Disordered" evidence="1">
    <location>
        <begin position="397"/>
        <end position="549"/>
    </location>
</feature>
<keyword evidence="3" id="KW-1185">Reference proteome</keyword>
<protein>
    <submittedName>
        <fullName evidence="2">Uncharacterized protein</fullName>
    </submittedName>
</protein>
<feature type="compositionally biased region" description="Polar residues" evidence="1">
    <location>
        <begin position="488"/>
        <end position="497"/>
    </location>
</feature>
<feature type="region of interest" description="Disordered" evidence="1">
    <location>
        <begin position="561"/>
        <end position="638"/>
    </location>
</feature>
<gene>
    <name evidence="2" type="ORF">BGZ80_000015</name>
</gene>
<feature type="compositionally biased region" description="Basic and acidic residues" evidence="1">
    <location>
        <begin position="431"/>
        <end position="452"/>
    </location>
</feature>